<keyword evidence="2" id="KW-1185">Reference proteome</keyword>
<dbReference type="Proteomes" id="UP001652504">
    <property type="component" value="Unassembled WGS sequence"/>
</dbReference>
<dbReference type="RefSeq" id="WP_263710324.1">
    <property type="nucleotide sequence ID" value="NZ_JAOWKX010000001.1"/>
</dbReference>
<protein>
    <submittedName>
        <fullName evidence="1">Uncharacterized protein</fullName>
    </submittedName>
</protein>
<name>A0ABT3A380_9ALTE</name>
<evidence type="ECO:0000313" key="2">
    <source>
        <dbReference type="Proteomes" id="UP001652504"/>
    </source>
</evidence>
<comment type="caution">
    <text evidence="1">The sequence shown here is derived from an EMBL/GenBank/DDBJ whole genome shotgun (WGS) entry which is preliminary data.</text>
</comment>
<organism evidence="1 2">
    <name type="scientific">Fluctibacter corallii</name>
    <dbReference type="NCBI Taxonomy" id="2984329"/>
    <lineage>
        <taxon>Bacteria</taxon>
        <taxon>Pseudomonadati</taxon>
        <taxon>Pseudomonadota</taxon>
        <taxon>Gammaproteobacteria</taxon>
        <taxon>Alteromonadales</taxon>
        <taxon>Alteromonadaceae</taxon>
        <taxon>Fluctibacter</taxon>
    </lineage>
</organism>
<sequence>MQSIVRTLSAIDILSEEMADEISSENTCTSDPTNISHTYIKTLSQVTDKLTLLQSLTAEMKDKELHSVTHSSVVGQYLTSHKLLQIHIKLLSCIKSFYSAWKKAEQLSYEEYDVASDEKLTLFQTTAHKARNTYKAVAEPLGEVECDRFVRVYGLCEALWGYTAIRDKSQ</sequence>
<reference evidence="1 2" key="1">
    <citation type="submission" date="2022-10" db="EMBL/GenBank/DDBJ databases">
        <title>Aestuariibacter sp. AA17 isolated from Montipora capitata coral fragment.</title>
        <authorList>
            <person name="Emsley S.A."/>
            <person name="Pfannmuller K.M."/>
            <person name="Loughran R.M."/>
            <person name="Shlafstein M."/>
            <person name="Papke E."/>
            <person name="Saw J.H."/>
            <person name="Ushijima B."/>
            <person name="Videau P."/>
        </authorList>
    </citation>
    <scope>NUCLEOTIDE SEQUENCE [LARGE SCALE GENOMIC DNA]</scope>
    <source>
        <strain evidence="1 2">AA17</strain>
    </source>
</reference>
<accession>A0ABT3A380</accession>
<dbReference type="EMBL" id="JAOWKX010000001">
    <property type="protein sequence ID" value="MCV2883118.1"/>
    <property type="molecule type" value="Genomic_DNA"/>
</dbReference>
<proteinExistence type="predicted"/>
<gene>
    <name evidence="1" type="ORF">OE749_00215</name>
</gene>
<evidence type="ECO:0000313" key="1">
    <source>
        <dbReference type="EMBL" id="MCV2883118.1"/>
    </source>
</evidence>